<accession>A0A502KSM0</accession>
<feature type="binding site" evidence="5">
    <location>
        <begin position="96"/>
        <end position="97"/>
    </location>
    <ligand>
        <name>substrate</name>
    </ligand>
</feature>
<organism evidence="7 8">
    <name type="scientific">Litorilituus lipolyticus</name>
    <dbReference type="NCBI Taxonomy" id="2491017"/>
    <lineage>
        <taxon>Bacteria</taxon>
        <taxon>Pseudomonadati</taxon>
        <taxon>Pseudomonadota</taxon>
        <taxon>Gammaproteobacteria</taxon>
        <taxon>Alteromonadales</taxon>
        <taxon>Colwelliaceae</taxon>
        <taxon>Litorilituus</taxon>
    </lineage>
</organism>
<evidence type="ECO:0000256" key="3">
    <source>
        <dbReference type="ARBA" id="ARBA00022756"/>
    </source>
</evidence>
<dbReference type="PRINTS" id="PR00111">
    <property type="entry name" value="ABHYDROLASE"/>
</dbReference>
<dbReference type="GO" id="GO:0005737">
    <property type="term" value="C:cytoplasm"/>
    <property type="evidence" value="ECO:0007669"/>
    <property type="project" value="UniProtKB-SubCell"/>
</dbReference>
<proteinExistence type="inferred from homology"/>
<evidence type="ECO:0000259" key="6">
    <source>
        <dbReference type="Pfam" id="PF00561"/>
    </source>
</evidence>
<dbReference type="InterPro" id="IPR010076">
    <property type="entry name" value="BioH"/>
</dbReference>
<keyword evidence="4 5" id="KW-0378">Hydrolase</keyword>
<dbReference type="EMBL" id="SAWY01000036">
    <property type="protein sequence ID" value="TPH13359.1"/>
    <property type="molecule type" value="Genomic_DNA"/>
</dbReference>
<evidence type="ECO:0000256" key="2">
    <source>
        <dbReference type="ARBA" id="ARBA00022490"/>
    </source>
</evidence>
<name>A0A502KSM0_9GAMM</name>
<comment type="caution">
    <text evidence="7">The sequence shown here is derived from an EMBL/GenBank/DDBJ whole genome shotgun (WGS) entry which is preliminary data.</text>
</comment>
<dbReference type="NCBIfam" id="TIGR01738">
    <property type="entry name" value="bioH"/>
    <property type="match status" value="1"/>
</dbReference>
<dbReference type="EC" id="3.1.1.85" evidence="5"/>
<reference evidence="7 8" key="1">
    <citation type="submission" date="2019-01" db="EMBL/GenBank/DDBJ databases">
        <title>Litorilituus lipolytica sp. nov., isolated from intertidal sand of the Yellow Sea in China.</title>
        <authorList>
            <person name="Liu A."/>
        </authorList>
    </citation>
    <scope>NUCLEOTIDE SEQUENCE [LARGE SCALE GENOMIC DNA]</scope>
    <source>
        <strain evidence="7 8">RZ04</strain>
    </source>
</reference>
<dbReference type="InterPro" id="IPR000073">
    <property type="entry name" value="AB_hydrolase_1"/>
</dbReference>
<dbReference type="GO" id="GO:0090499">
    <property type="term" value="F:pimelyl-[acyl-carrier protein] methyl ester esterase activity"/>
    <property type="evidence" value="ECO:0007669"/>
    <property type="project" value="UniProtKB-EC"/>
</dbReference>
<dbReference type="Pfam" id="PF00561">
    <property type="entry name" value="Abhydrolase_1"/>
    <property type="match status" value="1"/>
</dbReference>
<evidence type="ECO:0000256" key="4">
    <source>
        <dbReference type="ARBA" id="ARBA00022801"/>
    </source>
</evidence>
<dbReference type="InterPro" id="IPR029058">
    <property type="entry name" value="AB_hydrolase_fold"/>
</dbReference>
<comment type="function">
    <text evidence="5">The physiological role of BioH is to remove the methyl group introduced by BioC when the pimeloyl moiety is complete. It allows to synthesize pimeloyl-ACP via the fatty acid synthetic pathway through the hydrolysis of the ester bonds of pimeloyl-ACP esters.</text>
</comment>
<dbReference type="GO" id="GO:0016020">
    <property type="term" value="C:membrane"/>
    <property type="evidence" value="ECO:0007669"/>
    <property type="project" value="TreeGrafter"/>
</dbReference>
<dbReference type="GO" id="GO:0009102">
    <property type="term" value="P:biotin biosynthetic process"/>
    <property type="evidence" value="ECO:0007669"/>
    <property type="project" value="UniProtKB-UniRule"/>
</dbReference>
<dbReference type="UniPathway" id="UPA00078"/>
<dbReference type="AlphaFoldDB" id="A0A502KSM0"/>
<feature type="binding site" evidence="5">
    <location>
        <position position="256"/>
    </location>
    <ligand>
        <name>substrate</name>
    </ligand>
</feature>
<dbReference type="Gene3D" id="3.40.50.1820">
    <property type="entry name" value="alpha/beta hydrolase"/>
    <property type="match status" value="1"/>
</dbReference>
<evidence type="ECO:0000313" key="7">
    <source>
        <dbReference type="EMBL" id="TPH13359.1"/>
    </source>
</evidence>
<feature type="domain" description="AB hydrolase-1" evidence="6">
    <location>
        <begin position="23"/>
        <end position="262"/>
    </location>
</feature>
<feature type="active site" description="Nucleophile" evidence="5">
    <location>
        <position position="96"/>
    </location>
</feature>
<dbReference type="OrthoDB" id="9780744at2"/>
<comment type="catalytic activity">
    <reaction evidence="5">
        <text>6-carboxyhexanoyl-[ACP] methyl ester + H2O = 6-carboxyhexanoyl-[ACP] + methanol + H(+)</text>
        <dbReference type="Rhea" id="RHEA:42700"/>
        <dbReference type="Rhea" id="RHEA-COMP:9955"/>
        <dbReference type="Rhea" id="RHEA-COMP:10186"/>
        <dbReference type="ChEBI" id="CHEBI:15377"/>
        <dbReference type="ChEBI" id="CHEBI:15378"/>
        <dbReference type="ChEBI" id="CHEBI:17790"/>
        <dbReference type="ChEBI" id="CHEBI:78846"/>
        <dbReference type="ChEBI" id="CHEBI:82735"/>
        <dbReference type="EC" id="3.1.1.85"/>
    </reaction>
</comment>
<dbReference type="SUPFAM" id="SSF53474">
    <property type="entry name" value="alpha/beta-Hydrolases"/>
    <property type="match status" value="1"/>
</dbReference>
<dbReference type="PANTHER" id="PTHR43798">
    <property type="entry name" value="MONOACYLGLYCEROL LIPASE"/>
    <property type="match status" value="1"/>
</dbReference>
<dbReference type="Proteomes" id="UP000315303">
    <property type="component" value="Unassembled WGS sequence"/>
</dbReference>
<keyword evidence="1 5" id="KW-0719">Serine esterase</keyword>
<comment type="pathway">
    <text evidence="5">Cofactor biosynthesis; biotin biosynthesis.</text>
</comment>
<evidence type="ECO:0000313" key="8">
    <source>
        <dbReference type="Proteomes" id="UP000315303"/>
    </source>
</evidence>
<dbReference type="RefSeq" id="WP_140604774.1">
    <property type="nucleotide sequence ID" value="NZ_SAWY01000036.1"/>
</dbReference>
<evidence type="ECO:0000256" key="5">
    <source>
        <dbReference type="HAMAP-Rule" id="MF_01260"/>
    </source>
</evidence>
<dbReference type="PANTHER" id="PTHR43798:SF31">
    <property type="entry name" value="AB HYDROLASE SUPERFAMILY PROTEIN YCLE"/>
    <property type="match status" value="1"/>
</dbReference>
<dbReference type="HAMAP" id="MF_01260">
    <property type="entry name" value="Carboxylester"/>
    <property type="match status" value="1"/>
</dbReference>
<keyword evidence="3 5" id="KW-0093">Biotin biosynthesis</keyword>
<feature type="active site" evidence="5">
    <location>
        <position position="256"/>
    </location>
</feature>
<comment type="similarity">
    <text evidence="5">Belongs to the AB hydrolase superfamily. Carboxylesterase BioH family.</text>
</comment>
<dbReference type="InterPro" id="IPR050266">
    <property type="entry name" value="AB_hydrolase_sf"/>
</dbReference>
<keyword evidence="8" id="KW-1185">Reference proteome</keyword>
<sequence>MADSLHFTKVAAETLPKQAKKIPIVFLHGWGLNSAIWQPLLDEITPLLADEFEFITVDLPGFGQNNHIDLNAYSLDSICQLISENIAQPAIYLGWSLGGLVATKMALDFNQQVLGLISVASTPLFVEQQDALTDEIIWPGIKPAILSSFHQQLSQDSAKTIKGFLKIQAMGSPHIRQDLKQITELVMAQPLPSKNTLDKSLSLLETSDFRAKLAHIQQPFLRLYGRNDSLVPKTVCPKINALMPKSEHHIFEGASHAPFISHLPEFSQILANWLIKEFINKI</sequence>
<comment type="subunit">
    <text evidence="5">Monomer.</text>
</comment>
<feature type="active site" evidence="5">
    <location>
        <position position="228"/>
    </location>
</feature>
<feature type="binding site" evidence="5">
    <location>
        <begin position="164"/>
        <end position="168"/>
    </location>
    <ligand>
        <name>substrate</name>
    </ligand>
</feature>
<keyword evidence="2 5" id="KW-0963">Cytoplasm</keyword>
<protein>
    <recommendedName>
        <fullName evidence="5">Pimeloyl-[acyl-carrier protein] methyl ester esterase</fullName>
        <ecNumber evidence="5">3.1.1.85</ecNumber>
    </recommendedName>
    <alternativeName>
        <fullName evidence="5">Biotin synthesis protein BioH</fullName>
    </alternativeName>
    <alternativeName>
        <fullName evidence="5">Carboxylesterase BioH</fullName>
    </alternativeName>
</protein>
<feature type="binding site" evidence="5">
    <location>
        <position position="30"/>
    </location>
    <ligand>
        <name>substrate</name>
    </ligand>
</feature>
<gene>
    <name evidence="5 7" type="primary">bioH</name>
    <name evidence="7" type="ORF">EPA86_14305</name>
</gene>
<evidence type="ECO:0000256" key="1">
    <source>
        <dbReference type="ARBA" id="ARBA00022487"/>
    </source>
</evidence>
<comment type="subcellular location">
    <subcellularLocation>
        <location evidence="5">Cytoplasm</location>
    </subcellularLocation>
</comment>